<dbReference type="GO" id="GO:0005524">
    <property type="term" value="F:ATP binding"/>
    <property type="evidence" value="ECO:0007669"/>
    <property type="project" value="UniProtKB-KW"/>
</dbReference>
<reference evidence="5 6" key="1">
    <citation type="journal article" date="2016" name="Syst. Appl. Microbiol.">
        <title>Pararhizobium polonicum sp. nov. isolated from tumors on stone fruit rootstocks.</title>
        <authorList>
            <person name="Pulawska J."/>
            <person name="Kuzmanovic N."/>
            <person name="Willems A."/>
            <person name="Pothier J.F."/>
        </authorList>
    </citation>
    <scope>NUCLEOTIDE SEQUENCE [LARGE SCALE GENOMIC DNA]</scope>
    <source>
        <strain evidence="5 6">F5.1</strain>
    </source>
</reference>
<dbReference type="PROSITE" id="PS50893">
    <property type="entry name" value="ABC_TRANSPORTER_2"/>
    <property type="match status" value="1"/>
</dbReference>
<evidence type="ECO:0000256" key="3">
    <source>
        <dbReference type="ARBA" id="ARBA00022840"/>
    </source>
</evidence>
<keyword evidence="3 5" id="KW-0067">ATP-binding</keyword>
<gene>
    <name evidence="5" type="ORF">ADU59_20030</name>
</gene>
<dbReference type="STRING" id="1612624.ADU59_20030"/>
<protein>
    <submittedName>
        <fullName evidence="5">ABC transporter ATP-binding protein</fullName>
    </submittedName>
</protein>
<sequence>MKPDGKTDGLHLEAISIRLHGRTLLSVSAIVRPGDVLTIMGPSGSGKSALLASLGGFLDPAFSTTGRLLIDGNDLTGVAAEKRGCGMLFQDPLLFPHLSVGGNLLFGLTPSIAKRDQRRRMVEQALADVDLGGFFERDPATLSGGQKARVALQRVLLSAPRFLLLDEPFSKLDTDLRQQTRSLVFSRAKSAGLPVVLVTHDQADADAAGGNVVVIGEETSP</sequence>
<evidence type="ECO:0000313" key="6">
    <source>
        <dbReference type="Proteomes" id="UP000093111"/>
    </source>
</evidence>
<dbReference type="GO" id="GO:0016887">
    <property type="term" value="F:ATP hydrolysis activity"/>
    <property type="evidence" value="ECO:0007669"/>
    <property type="project" value="InterPro"/>
</dbReference>
<dbReference type="InterPro" id="IPR050093">
    <property type="entry name" value="ABC_SmlMolc_Importer"/>
</dbReference>
<keyword evidence="6" id="KW-1185">Reference proteome</keyword>
<keyword evidence="1" id="KW-0813">Transport</keyword>
<organism evidence="5 6">
    <name type="scientific">Pararhizobium polonicum</name>
    <dbReference type="NCBI Taxonomy" id="1612624"/>
    <lineage>
        <taxon>Bacteria</taxon>
        <taxon>Pseudomonadati</taxon>
        <taxon>Pseudomonadota</taxon>
        <taxon>Alphaproteobacteria</taxon>
        <taxon>Hyphomicrobiales</taxon>
        <taxon>Rhizobiaceae</taxon>
        <taxon>Rhizobium/Agrobacterium group</taxon>
        <taxon>Pararhizobium</taxon>
    </lineage>
</organism>
<dbReference type="SUPFAM" id="SSF52540">
    <property type="entry name" value="P-loop containing nucleoside triphosphate hydrolases"/>
    <property type="match status" value="1"/>
</dbReference>
<dbReference type="EMBL" id="LGLV01000013">
    <property type="protein sequence ID" value="OBZ93545.1"/>
    <property type="molecule type" value="Genomic_DNA"/>
</dbReference>
<dbReference type="PANTHER" id="PTHR42781">
    <property type="entry name" value="SPERMIDINE/PUTRESCINE IMPORT ATP-BINDING PROTEIN POTA"/>
    <property type="match status" value="1"/>
</dbReference>
<evidence type="ECO:0000259" key="4">
    <source>
        <dbReference type="PROSITE" id="PS50893"/>
    </source>
</evidence>
<dbReference type="Pfam" id="PF00005">
    <property type="entry name" value="ABC_tran"/>
    <property type="match status" value="1"/>
</dbReference>
<dbReference type="InterPro" id="IPR003593">
    <property type="entry name" value="AAA+_ATPase"/>
</dbReference>
<dbReference type="AlphaFoldDB" id="A0A1C7NWZ2"/>
<evidence type="ECO:0000256" key="1">
    <source>
        <dbReference type="ARBA" id="ARBA00022448"/>
    </source>
</evidence>
<feature type="domain" description="ABC transporter" evidence="4">
    <location>
        <begin position="5"/>
        <end position="219"/>
    </location>
</feature>
<comment type="caution">
    <text evidence="5">The sequence shown here is derived from an EMBL/GenBank/DDBJ whole genome shotgun (WGS) entry which is preliminary data.</text>
</comment>
<evidence type="ECO:0000313" key="5">
    <source>
        <dbReference type="EMBL" id="OBZ93545.1"/>
    </source>
</evidence>
<dbReference type="InterPro" id="IPR003439">
    <property type="entry name" value="ABC_transporter-like_ATP-bd"/>
</dbReference>
<accession>A0A1C7NWZ2</accession>
<dbReference type="InterPro" id="IPR027417">
    <property type="entry name" value="P-loop_NTPase"/>
</dbReference>
<evidence type="ECO:0000256" key="2">
    <source>
        <dbReference type="ARBA" id="ARBA00022741"/>
    </source>
</evidence>
<dbReference type="SMART" id="SM00382">
    <property type="entry name" value="AAA"/>
    <property type="match status" value="1"/>
</dbReference>
<dbReference type="PATRIC" id="fig|1612624.7.peg.5979"/>
<dbReference type="Gene3D" id="3.40.50.300">
    <property type="entry name" value="P-loop containing nucleotide triphosphate hydrolases"/>
    <property type="match status" value="1"/>
</dbReference>
<dbReference type="PANTHER" id="PTHR42781:SF4">
    <property type="entry name" value="SPERMIDINE_PUTRESCINE IMPORT ATP-BINDING PROTEIN POTA"/>
    <property type="match status" value="1"/>
</dbReference>
<keyword evidence="2" id="KW-0547">Nucleotide-binding</keyword>
<dbReference type="Proteomes" id="UP000093111">
    <property type="component" value="Unassembled WGS sequence"/>
</dbReference>
<dbReference type="RefSeq" id="WP_068955930.1">
    <property type="nucleotide sequence ID" value="NZ_LGLV01000013.1"/>
</dbReference>
<proteinExistence type="predicted"/>
<dbReference type="OrthoDB" id="9802264at2"/>
<name>A0A1C7NWZ2_9HYPH</name>